<evidence type="ECO:0000256" key="1">
    <source>
        <dbReference type="SAM" id="Phobius"/>
    </source>
</evidence>
<sequence length="353" mass="41843">MIKFFRRIRQNLIIENKTGKYFKYAIGEIILVVIGILIALQINNWNDKRKITDKVDSLINKTENEVIENIEYANGKIKFLRHQDSLMKRVINKQVNEKDYENFRYAGLLFNYSDYKNNTENMDKLLKLEEDVLSKYHPILEDIKFLKQRYQYTNLAWEDYQKAFTANIDYYSLNGFNHLFRRDQESIKKNVNFYLTNEDYLNRLTNYIGKNHNMLYEATINRTRLISLLGRIKIIKESFNKTQLVNLFVDLEQNHYEQIDCNTTADNYKDLVGERQRLLIFNLTSDTLKIKASDKFDNVLYELESKPGILEEHDNWRGGLLGGGDYSKVITVYKNNECIGKFTENSNGFIIIE</sequence>
<evidence type="ECO:0000313" key="2">
    <source>
        <dbReference type="EMBL" id="MDT0559514.1"/>
    </source>
</evidence>
<accession>A0ABU2YP94</accession>
<comment type="caution">
    <text evidence="2">The sequence shown here is derived from an EMBL/GenBank/DDBJ whole genome shotgun (WGS) entry which is preliminary data.</text>
</comment>
<dbReference type="RefSeq" id="WP_311428277.1">
    <property type="nucleotide sequence ID" value="NZ_JAVRIA010000009.1"/>
</dbReference>
<keyword evidence="1" id="KW-0472">Membrane</keyword>
<gene>
    <name evidence="2" type="ORF">RM697_12695</name>
</gene>
<name>A0ABU2YP94_9FLAO</name>
<organism evidence="2 3">
    <name type="scientific">Microcosmobacter mediterraneus</name>
    <dbReference type="NCBI Taxonomy" id="3075607"/>
    <lineage>
        <taxon>Bacteria</taxon>
        <taxon>Pseudomonadati</taxon>
        <taxon>Bacteroidota</taxon>
        <taxon>Flavobacteriia</taxon>
        <taxon>Flavobacteriales</taxon>
        <taxon>Flavobacteriaceae</taxon>
        <taxon>Microcosmobacter</taxon>
    </lineage>
</organism>
<dbReference type="EMBL" id="JAVRIA010000009">
    <property type="protein sequence ID" value="MDT0559514.1"/>
    <property type="molecule type" value="Genomic_DNA"/>
</dbReference>
<protein>
    <recommendedName>
        <fullName evidence="4">Phage abortive infection protein</fullName>
    </recommendedName>
</protein>
<evidence type="ECO:0008006" key="4">
    <source>
        <dbReference type="Google" id="ProtNLM"/>
    </source>
</evidence>
<keyword evidence="1" id="KW-0812">Transmembrane</keyword>
<keyword evidence="3" id="KW-1185">Reference proteome</keyword>
<proteinExistence type="predicted"/>
<reference evidence="2 3" key="1">
    <citation type="submission" date="2023-09" db="EMBL/GenBank/DDBJ databases">
        <authorList>
            <person name="Rey-Velasco X."/>
        </authorList>
    </citation>
    <scope>NUCLEOTIDE SEQUENCE [LARGE SCALE GENOMIC DNA]</scope>
    <source>
        <strain evidence="2 3">W332</strain>
    </source>
</reference>
<evidence type="ECO:0000313" key="3">
    <source>
        <dbReference type="Proteomes" id="UP001259492"/>
    </source>
</evidence>
<feature type="transmembrane region" description="Helical" evidence="1">
    <location>
        <begin position="21"/>
        <end position="42"/>
    </location>
</feature>
<keyword evidence="1" id="KW-1133">Transmembrane helix</keyword>
<dbReference type="Proteomes" id="UP001259492">
    <property type="component" value="Unassembled WGS sequence"/>
</dbReference>